<evidence type="ECO:0000256" key="2">
    <source>
        <dbReference type="ARBA" id="ARBA00008573"/>
    </source>
</evidence>
<feature type="transmembrane region" description="Helical" evidence="7">
    <location>
        <begin position="73"/>
        <end position="97"/>
    </location>
</feature>
<evidence type="ECO:0000256" key="1">
    <source>
        <dbReference type="ARBA" id="ARBA00004141"/>
    </source>
</evidence>
<feature type="transmembrane region" description="Helical" evidence="7">
    <location>
        <begin position="43"/>
        <end position="67"/>
    </location>
</feature>
<dbReference type="EMBL" id="JAOPGA020000890">
    <property type="protein sequence ID" value="KAL0482763.1"/>
    <property type="molecule type" value="Genomic_DNA"/>
</dbReference>
<keyword evidence="5 7" id="KW-0472">Membrane</keyword>
<dbReference type="PANTHER" id="PTHR12300">
    <property type="entry name" value="HVA22-LIKE PROTEINS"/>
    <property type="match status" value="1"/>
</dbReference>
<dbReference type="Proteomes" id="UP001431209">
    <property type="component" value="Unassembled WGS sequence"/>
</dbReference>
<dbReference type="AlphaFoldDB" id="A0AAW2YZ83"/>
<reference evidence="8 9" key="1">
    <citation type="submission" date="2024-03" db="EMBL/GenBank/DDBJ databases">
        <title>The Acrasis kona genome and developmental transcriptomes reveal deep origins of eukaryotic multicellular pathways.</title>
        <authorList>
            <person name="Sheikh S."/>
            <person name="Fu C.-J."/>
            <person name="Brown M.W."/>
            <person name="Baldauf S.L."/>
        </authorList>
    </citation>
    <scope>NUCLEOTIDE SEQUENCE [LARGE SCALE GENOMIC DNA]</scope>
    <source>
        <strain evidence="8 9">ATCC MYA-3509</strain>
    </source>
</reference>
<evidence type="ECO:0000313" key="8">
    <source>
        <dbReference type="EMBL" id="KAL0482763.1"/>
    </source>
</evidence>
<accession>A0AAW2YZ83</accession>
<evidence type="ECO:0000256" key="5">
    <source>
        <dbReference type="ARBA" id="ARBA00023136"/>
    </source>
</evidence>
<comment type="caution">
    <text evidence="8">The sequence shown here is derived from an EMBL/GenBank/DDBJ whole genome shotgun (WGS) entry which is preliminary data.</text>
</comment>
<keyword evidence="4 7" id="KW-1133">Transmembrane helix</keyword>
<dbReference type="Pfam" id="PF03134">
    <property type="entry name" value="TB2_DP1_HVA22"/>
    <property type="match status" value="1"/>
</dbReference>
<sequence>MLAGQTLTHAVANLLGVLFPAYRTFKALESPNEEDDTRELKYWTVYAFIVATEIYFEWFLCYLPFYYEIKLALLLWMIFPISFLGPLGGADLIYNLYFKPFLDSREKVIDDMLVDYGLGSLVHHQEEVLVPKVAELQAELQADTQN</sequence>
<proteinExistence type="inferred from homology"/>
<gene>
    <name evidence="8" type="ORF">AKO1_011176</name>
</gene>
<dbReference type="PANTHER" id="PTHR12300:SF161">
    <property type="entry name" value="RECEPTOR EXPRESSION-ENHANCING PROTEIN"/>
    <property type="match status" value="1"/>
</dbReference>
<name>A0AAW2YZ83_9EUKA</name>
<dbReference type="GO" id="GO:0016020">
    <property type="term" value="C:membrane"/>
    <property type="evidence" value="ECO:0007669"/>
    <property type="project" value="UniProtKB-SubCell"/>
</dbReference>
<comment type="subcellular location">
    <subcellularLocation>
        <location evidence="1 6">Membrane</location>
        <topology evidence="1 6">Multi-pass membrane protein</topology>
    </subcellularLocation>
</comment>
<organism evidence="8 9">
    <name type="scientific">Acrasis kona</name>
    <dbReference type="NCBI Taxonomy" id="1008807"/>
    <lineage>
        <taxon>Eukaryota</taxon>
        <taxon>Discoba</taxon>
        <taxon>Heterolobosea</taxon>
        <taxon>Tetramitia</taxon>
        <taxon>Eutetramitia</taxon>
        <taxon>Acrasidae</taxon>
        <taxon>Acrasis</taxon>
    </lineage>
</organism>
<evidence type="ECO:0000256" key="6">
    <source>
        <dbReference type="RuleBase" id="RU362006"/>
    </source>
</evidence>
<evidence type="ECO:0000256" key="3">
    <source>
        <dbReference type="ARBA" id="ARBA00022692"/>
    </source>
</evidence>
<evidence type="ECO:0000313" key="9">
    <source>
        <dbReference type="Proteomes" id="UP001431209"/>
    </source>
</evidence>
<evidence type="ECO:0000256" key="4">
    <source>
        <dbReference type="ARBA" id="ARBA00022989"/>
    </source>
</evidence>
<protein>
    <submittedName>
        <fullName evidence="8">Receptor expression-enhancing protein</fullName>
    </submittedName>
</protein>
<keyword evidence="9" id="KW-1185">Reference proteome</keyword>
<comment type="similarity">
    <text evidence="2 6">Belongs to the DP1 family.</text>
</comment>
<keyword evidence="3 7" id="KW-0812">Transmembrane</keyword>
<dbReference type="InterPro" id="IPR004345">
    <property type="entry name" value="TB2_DP1_HVA22"/>
</dbReference>
<evidence type="ECO:0000256" key="7">
    <source>
        <dbReference type="SAM" id="Phobius"/>
    </source>
</evidence>
<keyword evidence="8" id="KW-0675">Receptor</keyword>